<dbReference type="RefSeq" id="WP_343941647.1">
    <property type="nucleotide sequence ID" value="NZ_BAAAHP010000075.1"/>
</dbReference>
<accession>A0ABP4ADT9</accession>
<dbReference type="InterPro" id="IPR012349">
    <property type="entry name" value="Split_barrel_FMN-bd"/>
</dbReference>
<dbReference type="Proteomes" id="UP001499967">
    <property type="component" value="Unassembled WGS sequence"/>
</dbReference>
<comment type="similarity">
    <text evidence="1">Belongs to the non-flavoprotein flavin reductase family.</text>
</comment>
<keyword evidence="2" id="KW-0560">Oxidoreductase</keyword>
<name>A0ABP4ADT9_9PSEU</name>
<dbReference type="InterPro" id="IPR002563">
    <property type="entry name" value="Flavin_Rdtase-like_dom"/>
</dbReference>
<dbReference type="Gene3D" id="2.30.110.10">
    <property type="entry name" value="Electron Transport, Fmn-binding Protein, Chain A"/>
    <property type="match status" value="1"/>
</dbReference>
<evidence type="ECO:0000313" key="5">
    <source>
        <dbReference type="Proteomes" id="UP001499967"/>
    </source>
</evidence>
<gene>
    <name evidence="4" type="ORF">GCM10009559_26540</name>
</gene>
<evidence type="ECO:0000259" key="3">
    <source>
        <dbReference type="SMART" id="SM00903"/>
    </source>
</evidence>
<evidence type="ECO:0000256" key="1">
    <source>
        <dbReference type="ARBA" id="ARBA00008898"/>
    </source>
</evidence>
<dbReference type="PANTHER" id="PTHR30466">
    <property type="entry name" value="FLAVIN REDUCTASE"/>
    <property type="match status" value="1"/>
</dbReference>
<keyword evidence="5" id="KW-1185">Reference proteome</keyword>
<evidence type="ECO:0000313" key="4">
    <source>
        <dbReference type="EMBL" id="GAA0935235.1"/>
    </source>
</evidence>
<dbReference type="InterPro" id="IPR050268">
    <property type="entry name" value="NADH-dep_flavin_reductase"/>
</dbReference>
<proteinExistence type="inferred from homology"/>
<protein>
    <submittedName>
        <fullName evidence="4">Flavin reductase family protein</fullName>
    </submittedName>
</protein>
<dbReference type="Pfam" id="PF01613">
    <property type="entry name" value="Flavin_Reduct"/>
    <property type="match status" value="1"/>
</dbReference>
<dbReference type="PANTHER" id="PTHR30466:SF11">
    <property type="entry name" value="FLAVIN-DEPENDENT MONOOXYGENASE, REDUCTASE SUBUNIT HSAB"/>
    <property type="match status" value="1"/>
</dbReference>
<organism evidence="4 5">
    <name type="scientific">Pseudonocardia zijingensis</name>
    <dbReference type="NCBI Taxonomy" id="153376"/>
    <lineage>
        <taxon>Bacteria</taxon>
        <taxon>Bacillati</taxon>
        <taxon>Actinomycetota</taxon>
        <taxon>Actinomycetes</taxon>
        <taxon>Pseudonocardiales</taxon>
        <taxon>Pseudonocardiaceae</taxon>
        <taxon>Pseudonocardia</taxon>
    </lineage>
</organism>
<dbReference type="SMART" id="SM00903">
    <property type="entry name" value="Flavin_Reduct"/>
    <property type="match status" value="1"/>
</dbReference>
<dbReference type="SUPFAM" id="SSF50475">
    <property type="entry name" value="FMN-binding split barrel"/>
    <property type="match status" value="1"/>
</dbReference>
<sequence>MSVPRPGPEELRAAFGHFPSGVAAVCARGGEWGVGMAVSTFVPVSLDPPLIALFIQRSSRTWPVLRELPRLGVSILAEHHGTAARSLAARDGDRFAGVEHTTADSGAIRIAGSTAYFECSVAEESPAGDHLIALLHVERLDIGGDHPPLVFHRSRFGRLVQTV</sequence>
<feature type="domain" description="Flavin reductase like" evidence="3">
    <location>
        <begin position="15"/>
        <end position="158"/>
    </location>
</feature>
<comment type="caution">
    <text evidence="4">The sequence shown here is derived from an EMBL/GenBank/DDBJ whole genome shotgun (WGS) entry which is preliminary data.</text>
</comment>
<dbReference type="EMBL" id="BAAAHP010000075">
    <property type="protein sequence ID" value="GAA0935235.1"/>
    <property type="molecule type" value="Genomic_DNA"/>
</dbReference>
<evidence type="ECO:0000256" key="2">
    <source>
        <dbReference type="ARBA" id="ARBA00023002"/>
    </source>
</evidence>
<reference evidence="5" key="1">
    <citation type="journal article" date="2019" name="Int. J. Syst. Evol. Microbiol.">
        <title>The Global Catalogue of Microorganisms (GCM) 10K type strain sequencing project: providing services to taxonomists for standard genome sequencing and annotation.</title>
        <authorList>
            <consortium name="The Broad Institute Genomics Platform"/>
            <consortium name="The Broad Institute Genome Sequencing Center for Infectious Disease"/>
            <person name="Wu L."/>
            <person name="Ma J."/>
        </authorList>
    </citation>
    <scope>NUCLEOTIDE SEQUENCE [LARGE SCALE GENOMIC DNA]</scope>
    <source>
        <strain evidence="5">JCM 11117</strain>
    </source>
</reference>